<dbReference type="GO" id="GO:0005737">
    <property type="term" value="C:cytoplasm"/>
    <property type="evidence" value="ECO:0007669"/>
    <property type="project" value="TreeGrafter"/>
</dbReference>
<comment type="catalytic activity">
    <reaction evidence="9 12">
        <text>O-phospho-L-seryl-[protein] + H2O = L-seryl-[protein] + phosphate</text>
        <dbReference type="Rhea" id="RHEA:20629"/>
        <dbReference type="Rhea" id="RHEA-COMP:9863"/>
        <dbReference type="Rhea" id="RHEA-COMP:11604"/>
        <dbReference type="ChEBI" id="CHEBI:15377"/>
        <dbReference type="ChEBI" id="CHEBI:29999"/>
        <dbReference type="ChEBI" id="CHEBI:43474"/>
        <dbReference type="ChEBI" id="CHEBI:83421"/>
        <dbReference type="EC" id="3.1.3.16"/>
    </reaction>
</comment>
<feature type="region of interest" description="Disordered" evidence="13">
    <location>
        <begin position="163"/>
        <end position="190"/>
    </location>
</feature>
<evidence type="ECO:0000256" key="9">
    <source>
        <dbReference type="ARBA" id="ARBA00047761"/>
    </source>
</evidence>
<comment type="subcellular location">
    <subcellularLocation>
        <location evidence="1 12">Nucleus</location>
    </subcellularLocation>
</comment>
<evidence type="ECO:0000256" key="2">
    <source>
        <dbReference type="ARBA" id="ARBA00005676"/>
    </source>
</evidence>
<dbReference type="EC" id="3.1.3.16" evidence="12"/>
<evidence type="ECO:0000256" key="11">
    <source>
        <dbReference type="PROSITE-ProRule" id="PRU00812"/>
    </source>
</evidence>
<feature type="compositionally biased region" description="Basic and acidic residues" evidence="13">
    <location>
        <begin position="163"/>
        <end position="172"/>
    </location>
</feature>
<dbReference type="GO" id="GO:0008270">
    <property type="term" value="F:zinc ion binding"/>
    <property type="evidence" value="ECO:0007669"/>
    <property type="project" value="UniProtKB-KW"/>
</dbReference>
<dbReference type="GO" id="GO:0043175">
    <property type="term" value="F:RNA polymerase core enzyme binding"/>
    <property type="evidence" value="ECO:0007669"/>
    <property type="project" value="UniProtKB-UniRule"/>
</dbReference>
<dbReference type="InterPro" id="IPR039693">
    <property type="entry name" value="Rtr1/RPAP2"/>
</dbReference>
<keyword evidence="16" id="KW-1185">Reference proteome</keyword>
<dbReference type="Gene3D" id="1.25.40.820">
    <property type="match status" value="1"/>
</dbReference>
<keyword evidence="3 12" id="KW-0479">Metal-binding</keyword>
<organism evidence="15 16">
    <name type="scientific">Geodia barretti</name>
    <name type="common">Barrett's horny sponge</name>
    <dbReference type="NCBI Taxonomy" id="519541"/>
    <lineage>
        <taxon>Eukaryota</taxon>
        <taxon>Metazoa</taxon>
        <taxon>Porifera</taxon>
        <taxon>Demospongiae</taxon>
        <taxon>Heteroscleromorpha</taxon>
        <taxon>Tetractinellida</taxon>
        <taxon>Astrophorina</taxon>
        <taxon>Geodiidae</taxon>
        <taxon>Geodia</taxon>
    </lineage>
</organism>
<keyword evidence="7 12" id="KW-0904">Protein phosphatase</keyword>
<keyword evidence="6 12" id="KW-0862">Zinc</keyword>
<keyword evidence="4 12" id="KW-0863">Zinc-finger</keyword>
<gene>
    <name evidence="15" type="ORF">GBAR_LOCUS12207</name>
</gene>
<evidence type="ECO:0000256" key="1">
    <source>
        <dbReference type="ARBA" id="ARBA00004123"/>
    </source>
</evidence>
<evidence type="ECO:0000256" key="6">
    <source>
        <dbReference type="ARBA" id="ARBA00022833"/>
    </source>
</evidence>
<evidence type="ECO:0000313" key="16">
    <source>
        <dbReference type="Proteomes" id="UP001174909"/>
    </source>
</evidence>
<keyword evidence="5 12" id="KW-0378">Hydrolase</keyword>
<comment type="function">
    <text evidence="12">Putative RNA polymerase II subunit B1 C-terminal domain (CTD) phosphatase involved in RNA polymerase II transcription regulation.</text>
</comment>
<accession>A0AA35RZ87</accession>
<proteinExistence type="inferred from homology"/>
<feature type="domain" description="RTR1-type" evidence="14">
    <location>
        <begin position="29"/>
        <end position="112"/>
    </location>
</feature>
<evidence type="ECO:0000259" key="14">
    <source>
        <dbReference type="PROSITE" id="PS51479"/>
    </source>
</evidence>
<dbReference type="PROSITE" id="PS51479">
    <property type="entry name" value="ZF_RTR1"/>
    <property type="match status" value="1"/>
</dbReference>
<keyword evidence="8 12" id="KW-0539">Nucleus</keyword>
<evidence type="ECO:0000256" key="4">
    <source>
        <dbReference type="ARBA" id="ARBA00022771"/>
    </source>
</evidence>
<dbReference type="PANTHER" id="PTHR14732:SF0">
    <property type="entry name" value="RNA POLYMERASE II SUBUNIT B1 CTD PHOSPHATASE RPAP2-RELATED"/>
    <property type="match status" value="1"/>
</dbReference>
<evidence type="ECO:0000313" key="15">
    <source>
        <dbReference type="EMBL" id="CAI8020399.1"/>
    </source>
</evidence>
<name>A0AA35RZ87_GEOBA</name>
<reference evidence="15" key="1">
    <citation type="submission" date="2023-03" db="EMBL/GenBank/DDBJ databases">
        <authorList>
            <person name="Steffen K."/>
            <person name="Cardenas P."/>
        </authorList>
    </citation>
    <scope>NUCLEOTIDE SEQUENCE</scope>
</reference>
<protein>
    <recommendedName>
        <fullName evidence="12">RNA polymerase II subunit B1 CTD phosphatase RPAP2 homolog</fullName>
        <ecNumber evidence="12">3.1.3.16</ecNumber>
    </recommendedName>
</protein>
<evidence type="ECO:0000256" key="10">
    <source>
        <dbReference type="ARBA" id="ARBA00048336"/>
    </source>
</evidence>
<dbReference type="InterPro" id="IPR007308">
    <property type="entry name" value="Rtr1/RPAP2_dom"/>
</dbReference>
<dbReference type="PANTHER" id="PTHR14732">
    <property type="entry name" value="RNA POLYMERASE II SUBUNIT B1 CTD PHOSPHATASE RPAP2-RELATED"/>
    <property type="match status" value="1"/>
</dbReference>
<comment type="similarity">
    <text evidence="2 11 12">Belongs to the RPAP2 family.</text>
</comment>
<comment type="catalytic activity">
    <reaction evidence="10 12">
        <text>O-phospho-L-threonyl-[protein] + H2O = L-threonyl-[protein] + phosphate</text>
        <dbReference type="Rhea" id="RHEA:47004"/>
        <dbReference type="Rhea" id="RHEA-COMP:11060"/>
        <dbReference type="Rhea" id="RHEA-COMP:11605"/>
        <dbReference type="ChEBI" id="CHEBI:15377"/>
        <dbReference type="ChEBI" id="CHEBI:30013"/>
        <dbReference type="ChEBI" id="CHEBI:43474"/>
        <dbReference type="ChEBI" id="CHEBI:61977"/>
        <dbReference type="EC" id="3.1.3.16"/>
    </reaction>
</comment>
<dbReference type="EMBL" id="CASHTH010001826">
    <property type="protein sequence ID" value="CAI8020399.1"/>
    <property type="molecule type" value="Genomic_DNA"/>
</dbReference>
<comment type="caution">
    <text evidence="15">The sequence shown here is derived from an EMBL/GenBank/DDBJ whole genome shotgun (WGS) entry which is preliminary data.</text>
</comment>
<dbReference type="Proteomes" id="UP001174909">
    <property type="component" value="Unassembled WGS sequence"/>
</dbReference>
<dbReference type="GO" id="GO:0005634">
    <property type="term" value="C:nucleus"/>
    <property type="evidence" value="ECO:0007669"/>
    <property type="project" value="UniProtKB-SubCell"/>
</dbReference>
<evidence type="ECO:0000256" key="12">
    <source>
        <dbReference type="RuleBase" id="RU367080"/>
    </source>
</evidence>
<sequence>MAEKASATTALQWVERLLEPSASEDMMIEAAQVFSPGHYSDVVDERIISRLCGYPPCSNPLGPQPQQKYHISLALKKVFDLTQRKKFCSVECYRASNYYASQLSSLPPPTRIGTPVVIKFLPHSGSKAEHFQTSDVVKPPPMTSPADDLGVVIKEVPMKETTSKLSELRVTDEGEDAESGDSEPRDSVHLAHPKLSPVGRLLHACPAGVLPTPAALWSKRDNRHIQREILSRHQKETVVKYMHHVLWKAANAAVMKRPVRRARKERWRRQGKTWMMQRSCHLFTALHNRSSRGPSLCNS</sequence>
<dbReference type="InterPro" id="IPR038534">
    <property type="entry name" value="Rtr1/RPAP2_sf"/>
</dbReference>
<dbReference type="Pfam" id="PF04181">
    <property type="entry name" value="RPAP2_Rtr1"/>
    <property type="match status" value="1"/>
</dbReference>
<dbReference type="GO" id="GO:0008420">
    <property type="term" value="F:RNA polymerase II CTD heptapeptide repeat phosphatase activity"/>
    <property type="evidence" value="ECO:0007669"/>
    <property type="project" value="UniProtKB-UniRule"/>
</dbReference>
<dbReference type="AlphaFoldDB" id="A0AA35RZ87"/>
<evidence type="ECO:0000256" key="5">
    <source>
        <dbReference type="ARBA" id="ARBA00022801"/>
    </source>
</evidence>
<evidence type="ECO:0000256" key="13">
    <source>
        <dbReference type="SAM" id="MobiDB-lite"/>
    </source>
</evidence>
<evidence type="ECO:0000256" key="8">
    <source>
        <dbReference type="ARBA" id="ARBA00023242"/>
    </source>
</evidence>
<evidence type="ECO:0000256" key="7">
    <source>
        <dbReference type="ARBA" id="ARBA00022912"/>
    </source>
</evidence>
<evidence type="ECO:0000256" key="3">
    <source>
        <dbReference type="ARBA" id="ARBA00022723"/>
    </source>
</evidence>